<protein>
    <submittedName>
        <fullName evidence="1">Uncharacterized protein</fullName>
    </submittedName>
</protein>
<evidence type="ECO:0000313" key="1">
    <source>
        <dbReference type="EMBL" id="MVM36033.1"/>
    </source>
</evidence>
<comment type="caution">
    <text evidence="1">The sequence shown here is derived from an EMBL/GenBank/DDBJ whole genome shotgun (WGS) entry which is preliminary data.</text>
</comment>
<dbReference type="AlphaFoldDB" id="A0A7K1SQQ4"/>
<organism evidence="1 2">
    <name type="scientific">Spirosoma arboris</name>
    <dbReference type="NCBI Taxonomy" id="2682092"/>
    <lineage>
        <taxon>Bacteria</taxon>
        <taxon>Pseudomonadati</taxon>
        <taxon>Bacteroidota</taxon>
        <taxon>Cytophagia</taxon>
        <taxon>Cytophagales</taxon>
        <taxon>Cytophagaceae</taxon>
        <taxon>Spirosoma</taxon>
    </lineage>
</organism>
<sequence length="139" mass="16053">MEDIELKIRPLVDALNKTGLVRTFSSCEGHFSPDEQTLVDRNHAEVRFVPCDDVAVNEVENLLTYVLTRFKARHGLIPIKVTAYKLYTPIDDEIIEETFVLELRPFNRFDSPDRKRADIDWAIEQVVAWVEAHATIITK</sequence>
<dbReference type="Proteomes" id="UP000436006">
    <property type="component" value="Unassembled WGS sequence"/>
</dbReference>
<dbReference type="EMBL" id="WPIN01000030">
    <property type="protein sequence ID" value="MVM36033.1"/>
    <property type="molecule type" value="Genomic_DNA"/>
</dbReference>
<dbReference type="RefSeq" id="WP_157590831.1">
    <property type="nucleotide sequence ID" value="NZ_WPIN01000030.1"/>
</dbReference>
<gene>
    <name evidence="1" type="ORF">GO755_38830</name>
</gene>
<keyword evidence="2" id="KW-1185">Reference proteome</keyword>
<reference evidence="1 2" key="1">
    <citation type="submission" date="2019-12" db="EMBL/GenBank/DDBJ databases">
        <title>Spirosoma sp. HMF4905 genome sequencing and assembly.</title>
        <authorList>
            <person name="Kang H."/>
            <person name="Cha I."/>
            <person name="Kim H."/>
            <person name="Joh K."/>
        </authorList>
    </citation>
    <scope>NUCLEOTIDE SEQUENCE [LARGE SCALE GENOMIC DNA]</scope>
    <source>
        <strain evidence="1 2">HMF4905</strain>
    </source>
</reference>
<proteinExistence type="predicted"/>
<evidence type="ECO:0000313" key="2">
    <source>
        <dbReference type="Proteomes" id="UP000436006"/>
    </source>
</evidence>
<accession>A0A7K1SQQ4</accession>
<name>A0A7K1SQQ4_9BACT</name>